<evidence type="ECO:0000313" key="11">
    <source>
        <dbReference type="EMBL" id="CAF0966414.1"/>
    </source>
</evidence>
<keyword evidence="19" id="KW-1185">Reference proteome</keyword>
<dbReference type="GO" id="GO:0000978">
    <property type="term" value="F:RNA polymerase II cis-regulatory region sequence-specific DNA binding"/>
    <property type="evidence" value="ECO:0007669"/>
    <property type="project" value="TreeGrafter"/>
</dbReference>
<dbReference type="Gene3D" id="3.30.50.10">
    <property type="entry name" value="Erythroid Transcription Factor GATA-1, subunit A"/>
    <property type="match status" value="1"/>
</dbReference>
<sequence>MLGIMDTYNEDDMHYQYGKTGNNHNNSILMNRIPKKMQSQLSHRISPGDPCRVCGFEKNTGRNFGVITCSTCKAFFRRNGRTGSALPPCRFGSQCPVNERTRRQCPTCRLAKCFAVGMQKDLIRTDEERAARLQLVKANRLQRQEKLLAASLSSTPATSSQKHNRRVPHDLSTLNFNSTVKCSTPLSSNDWIQLTNIRSAYEHYCLHPILQAEEQREEYLSGQPIKCRLKEHTFMNVLTVRLTSLVSFFRATIPSFSMDMNSNDRAWLVRTNLHYILLFSSMDLMSINNNITHFDPKKACHAVYVYVYGQDLLLRAEYLIQKLKHLIGFDPAISKIVQIILFLTPCLVTNYDSNYYYQPSEKTISHIIQAQEQYINILWSYLLYRYGQSEGQKLLTTIIGQVLEHQKFGVDVDKSLVERQPFANLVYTMLTTFSLN</sequence>
<dbReference type="GO" id="GO:0000122">
    <property type="term" value="P:negative regulation of transcription by RNA polymerase II"/>
    <property type="evidence" value="ECO:0007669"/>
    <property type="project" value="TreeGrafter"/>
</dbReference>
<evidence type="ECO:0000313" key="14">
    <source>
        <dbReference type="EMBL" id="CAF1022353.1"/>
    </source>
</evidence>
<comment type="caution">
    <text evidence="15">The sequence shown here is derived from an EMBL/GenBank/DDBJ whole genome shotgun (WGS) entry which is preliminary data.</text>
</comment>
<evidence type="ECO:0000256" key="2">
    <source>
        <dbReference type="ARBA" id="ARBA00022771"/>
    </source>
</evidence>
<dbReference type="EMBL" id="CAJOBE010002106">
    <property type="protein sequence ID" value="CAF3799802.1"/>
    <property type="molecule type" value="Genomic_DNA"/>
</dbReference>
<keyword evidence="8" id="KW-0539">Nucleus</keyword>
<dbReference type="EMBL" id="CAJNOO010001389">
    <property type="protein sequence ID" value="CAF1145545.1"/>
    <property type="molecule type" value="Genomic_DNA"/>
</dbReference>
<organism evidence="15 20">
    <name type="scientific">Rotaria sordida</name>
    <dbReference type="NCBI Taxonomy" id="392033"/>
    <lineage>
        <taxon>Eukaryota</taxon>
        <taxon>Metazoa</taxon>
        <taxon>Spiralia</taxon>
        <taxon>Gnathifera</taxon>
        <taxon>Rotifera</taxon>
        <taxon>Eurotatoria</taxon>
        <taxon>Bdelloidea</taxon>
        <taxon>Philodinida</taxon>
        <taxon>Philodinidae</taxon>
        <taxon>Rotaria</taxon>
    </lineage>
</organism>
<dbReference type="Proteomes" id="UP000663874">
    <property type="component" value="Unassembled WGS sequence"/>
</dbReference>
<dbReference type="Proteomes" id="UP000663864">
    <property type="component" value="Unassembled WGS sequence"/>
</dbReference>
<evidence type="ECO:0000313" key="19">
    <source>
        <dbReference type="Proteomes" id="UP000663870"/>
    </source>
</evidence>
<reference evidence="15" key="1">
    <citation type="submission" date="2021-02" db="EMBL/GenBank/DDBJ databases">
        <authorList>
            <person name="Nowell W R."/>
        </authorList>
    </citation>
    <scope>NUCLEOTIDE SEQUENCE</scope>
</reference>
<dbReference type="EMBL" id="CAJOAX010011045">
    <property type="protein sequence ID" value="CAF4086143.1"/>
    <property type="molecule type" value="Genomic_DNA"/>
</dbReference>
<dbReference type="Proteomes" id="UP000663823">
    <property type="component" value="Unassembled WGS sequence"/>
</dbReference>
<dbReference type="AlphaFoldDB" id="A0A814SG09"/>
<dbReference type="Pfam" id="PF00105">
    <property type="entry name" value="zf-C4"/>
    <property type="match status" value="1"/>
</dbReference>
<dbReference type="EMBL" id="CAJNOT010000057">
    <property type="protein sequence ID" value="CAF0809205.1"/>
    <property type="molecule type" value="Genomic_DNA"/>
</dbReference>
<dbReference type="Proteomes" id="UP000663889">
    <property type="component" value="Unassembled WGS sequence"/>
</dbReference>
<dbReference type="SUPFAM" id="SSF57716">
    <property type="entry name" value="Glucocorticoid receptor-like (DNA-binding domain)"/>
    <property type="match status" value="1"/>
</dbReference>
<feature type="domain" description="Nuclear receptor" evidence="9">
    <location>
        <begin position="48"/>
        <end position="125"/>
    </location>
</feature>
<dbReference type="PROSITE" id="PS00031">
    <property type="entry name" value="NUCLEAR_REC_DBD_1"/>
    <property type="match status" value="1"/>
</dbReference>
<dbReference type="InterPro" id="IPR035500">
    <property type="entry name" value="NHR-like_dom_sf"/>
</dbReference>
<dbReference type="GO" id="GO:0004879">
    <property type="term" value="F:nuclear receptor activity"/>
    <property type="evidence" value="ECO:0007669"/>
    <property type="project" value="TreeGrafter"/>
</dbReference>
<gene>
    <name evidence="17" type="ORF">FNK824_LOCUS14937</name>
    <name evidence="16" type="ORF">JBS370_LOCUS13642</name>
    <name evidence="12" type="ORF">JXQ802_LOCUS15032</name>
    <name evidence="13" type="ORF">JXQ802_LOCUS15113</name>
    <name evidence="18" type="ORF">OTI717_LOCUS33446</name>
    <name evidence="11" type="ORF">PYM288_LOCUS12878</name>
    <name evidence="15" type="ORF">RFH988_LOCUS21621</name>
    <name evidence="14" type="ORF">SEV965_LOCUS11867</name>
    <name evidence="10" type="ORF">ZHD862_LOCUS2824</name>
</gene>
<dbReference type="InterPro" id="IPR001628">
    <property type="entry name" value="Znf_hrmn_rcpt"/>
</dbReference>
<evidence type="ECO:0000313" key="12">
    <source>
        <dbReference type="EMBL" id="CAF1018434.1"/>
    </source>
</evidence>
<evidence type="ECO:0000256" key="6">
    <source>
        <dbReference type="ARBA" id="ARBA00023163"/>
    </source>
</evidence>
<evidence type="ECO:0000313" key="20">
    <source>
        <dbReference type="Proteomes" id="UP000663882"/>
    </source>
</evidence>
<dbReference type="PANTHER" id="PTHR24082:SF283">
    <property type="entry name" value="NUCLEAR HORMONE RECEPTOR HR96"/>
    <property type="match status" value="1"/>
</dbReference>
<dbReference type="EMBL" id="CAJNOU010000524">
    <property type="protein sequence ID" value="CAF1022353.1"/>
    <property type="molecule type" value="Genomic_DNA"/>
</dbReference>
<evidence type="ECO:0000313" key="10">
    <source>
        <dbReference type="EMBL" id="CAF0809205.1"/>
    </source>
</evidence>
<proteinExistence type="predicted"/>
<dbReference type="SMART" id="SM00399">
    <property type="entry name" value="ZnF_C4"/>
    <property type="match status" value="1"/>
</dbReference>
<dbReference type="PROSITE" id="PS51030">
    <property type="entry name" value="NUCLEAR_REC_DBD_2"/>
    <property type="match status" value="1"/>
</dbReference>
<dbReference type="EMBL" id="CAJNOL010000347">
    <property type="protein sequence ID" value="CAF1019986.1"/>
    <property type="molecule type" value="Genomic_DNA"/>
</dbReference>
<dbReference type="Proteomes" id="UP000663882">
    <property type="component" value="Unassembled WGS sequence"/>
</dbReference>
<dbReference type="Proteomes" id="UP000663870">
    <property type="component" value="Unassembled WGS sequence"/>
</dbReference>
<evidence type="ECO:0000313" key="18">
    <source>
        <dbReference type="EMBL" id="CAF4086143.1"/>
    </source>
</evidence>
<keyword evidence="6" id="KW-0804">Transcription</keyword>
<dbReference type="GO" id="GO:0045944">
    <property type="term" value="P:positive regulation of transcription by RNA polymerase II"/>
    <property type="evidence" value="ECO:0007669"/>
    <property type="project" value="TreeGrafter"/>
</dbReference>
<dbReference type="EMBL" id="CAJNOL010000344">
    <property type="protein sequence ID" value="CAF1018434.1"/>
    <property type="molecule type" value="Genomic_DNA"/>
</dbReference>
<dbReference type="Proteomes" id="UP000663836">
    <property type="component" value="Unassembled WGS sequence"/>
</dbReference>
<dbReference type="EMBL" id="CAJNOH010000247">
    <property type="protein sequence ID" value="CAF0966414.1"/>
    <property type="molecule type" value="Genomic_DNA"/>
</dbReference>
<evidence type="ECO:0000256" key="8">
    <source>
        <dbReference type="ARBA" id="ARBA00023242"/>
    </source>
</evidence>
<keyword evidence="4" id="KW-0805">Transcription regulation</keyword>
<evidence type="ECO:0000256" key="7">
    <source>
        <dbReference type="ARBA" id="ARBA00023170"/>
    </source>
</evidence>
<name>A0A814SG09_9BILA</name>
<accession>A0A814SG09</accession>
<dbReference type="GO" id="GO:0030154">
    <property type="term" value="P:cell differentiation"/>
    <property type="evidence" value="ECO:0007669"/>
    <property type="project" value="TreeGrafter"/>
</dbReference>
<dbReference type="PANTHER" id="PTHR24082">
    <property type="entry name" value="NUCLEAR HORMONE RECEPTOR"/>
    <property type="match status" value="1"/>
</dbReference>
<evidence type="ECO:0000256" key="3">
    <source>
        <dbReference type="ARBA" id="ARBA00022833"/>
    </source>
</evidence>
<dbReference type="EMBL" id="CAJOBD010001183">
    <property type="protein sequence ID" value="CAF3770319.1"/>
    <property type="molecule type" value="Genomic_DNA"/>
</dbReference>
<keyword evidence="2" id="KW-0863">Zinc-finger</keyword>
<evidence type="ECO:0000256" key="4">
    <source>
        <dbReference type="ARBA" id="ARBA00023015"/>
    </source>
</evidence>
<keyword evidence="5" id="KW-0238">DNA-binding</keyword>
<keyword evidence="3" id="KW-0862">Zinc</keyword>
<evidence type="ECO:0000256" key="5">
    <source>
        <dbReference type="ARBA" id="ARBA00023125"/>
    </source>
</evidence>
<evidence type="ECO:0000313" key="13">
    <source>
        <dbReference type="EMBL" id="CAF1019986.1"/>
    </source>
</evidence>
<evidence type="ECO:0000313" key="15">
    <source>
        <dbReference type="EMBL" id="CAF1145545.1"/>
    </source>
</evidence>
<dbReference type="InterPro" id="IPR013088">
    <property type="entry name" value="Znf_NHR/GATA"/>
</dbReference>
<protein>
    <recommendedName>
        <fullName evidence="9">Nuclear receptor domain-containing protein</fullName>
    </recommendedName>
</protein>
<evidence type="ECO:0000259" key="9">
    <source>
        <dbReference type="PROSITE" id="PS51030"/>
    </source>
</evidence>
<keyword evidence="1" id="KW-0479">Metal-binding</keyword>
<evidence type="ECO:0000313" key="16">
    <source>
        <dbReference type="EMBL" id="CAF3770319.1"/>
    </source>
</evidence>
<evidence type="ECO:0000313" key="17">
    <source>
        <dbReference type="EMBL" id="CAF3799802.1"/>
    </source>
</evidence>
<dbReference type="InterPro" id="IPR050234">
    <property type="entry name" value="Nuclear_hormone_rcpt_NR1"/>
</dbReference>
<dbReference type="SUPFAM" id="SSF48508">
    <property type="entry name" value="Nuclear receptor ligand-binding domain"/>
    <property type="match status" value="1"/>
</dbReference>
<dbReference type="PRINTS" id="PR00047">
    <property type="entry name" value="STROIDFINGER"/>
</dbReference>
<keyword evidence="7" id="KW-0675">Receptor</keyword>
<dbReference type="Proteomes" id="UP000663854">
    <property type="component" value="Unassembled WGS sequence"/>
</dbReference>
<dbReference type="GO" id="GO:0008270">
    <property type="term" value="F:zinc ion binding"/>
    <property type="evidence" value="ECO:0007669"/>
    <property type="project" value="UniProtKB-KW"/>
</dbReference>
<evidence type="ECO:0000256" key="1">
    <source>
        <dbReference type="ARBA" id="ARBA00022723"/>
    </source>
</evidence>
<dbReference type="OrthoDB" id="9992442at2759"/>